<dbReference type="InterPro" id="IPR011465">
    <property type="entry name" value="DUF1571"/>
</dbReference>
<dbReference type="KEGG" id="svp:Pan189_23010"/>
<feature type="region of interest" description="Disordered" evidence="1">
    <location>
        <begin position="56"/>
        <end position="95"/>
    </location>
</feature>
<evidence type="ECO:0008006" key="4">
    <source>
        <dbReference type="Google" id="ProtNLM"/>
    </source>
</evidence>
<evidence type="ECO:0000313" key="2">
    <source>
        <dbReference type="EMBL" id="QDT37918.1"/>
    </source>
</evidence>
<evidence type="ECO:0000256" key="1">
    <source>
        <dbReference type="SAM" id="MobiDB-lite"/>
    </source>
</evidence>
<evidence type="ECO:0000313" key="3">
    <source>
        <dbReference type="Proteomes" id="UP000317318"/>
    </source>
</evidence>
<dbReference type="AlphaFoldDB" id="A0A517R221"/>
<feature type="compositionally biased region" description="Polar residues" evidence="1">
    <location>
        <begin position="56"/>
        <end position="65"/>
    </location>
</feature>
<sequence>MLRIYDNVERPRFSIRQRLLISSSVALTGGLVLFSVSEPPPEAAERLTPVRTASLSPQAPFSASNDFVPLDQAPDVAPPDEEELKTESVSDSPDLDGRAAIQKSVELLSVGLERMKSIPTYTAELERREVVDGRLLDPQEIFLKVRQQPFGVYLQWLGEQAGREAIYADGENDGKLVVQLGGLRGRLLGPLRLDPKGGVAMSESRHPVTEIGLTNLAEQIIEYRKRELDWNGGIIAHLTEGAEHDGRKCFRFECEYASAEVSPEYRKSIIHIDEEWLLPVAVTNYGWPIREYETPKQCDADTMLEDFAYRDVNLSVRLVSADFDQANAEYNLTRRR</sequence>
<dbReference type="Proteomes" id="UP000317318">
    <property type="component" value="Chromosome"/>
</dbReference>
<proteinExistence type="predicted"/>
<dbReference type="EMBL" id="CP036268">
    <property type="protein sequence ID" value="QDT37918.1"/>
    <property type="molecule type" value="Genomic_DNA"/>
</dbReference>
<gene>
    <name evidence="2" type="ORF">Pan189_23010</name>
</gene>
<dbReference type="Pfam" id="PF07608">
    <property type="entry name" value="DUF1571"/>
    <property type="match status" value="1"/>
</dbReference>
<reference evidence="2 3" key="1">
    <citation type="submission" date="2019-02" db="EMBL/GenBank/DDBJ databases">
        <title>Deep-cultivation of Planctomycetes and their phenomic and genomic characterization uncovers novel biology.</title>
        <authorList>
            <person name="Wiegand S."/>
            <person name="Jogler M."/>
            <person name="Boedeker C."/>
            <person name="Pinto D."/>
            <person name="Vollmers J."/>
            <person name="Rivas-Marin E."/>
            <person name="Kohn T."/>
            <person name="Peeters S.H."/>
            <person name="Heuer A."/>
            <person name="Rast P."/>
            <person name="Oberbeckmann S."/>
            <person name="Bunk B."/>
            <person name="Jeske O."/>
            <person name="Meyerdierks A."/>
            <person name="Storesund J.E."/>
            <person name="Kallscheuer N."/>
            <person name="Luecker S."/>
            <person name="Lage O.M."/>
            <person name="Pohl T."/>
            <person name="Merkel B.J."/>
            <person name="Hornburger P."/>
            <person name="Mueller R.-W."/>
            <person name="Bruemmer F."/>
            <person name="Labrenz M."/>
            <person name="Spormann A.M."/>
            <person name="Op den Camp H."/>
            <person name="Overmann J."/>
            <person name="Amann R."/>
            <person name="Jetten M.S.M."/>
            <person name="Mascher T."/>
            <person name="Medema M.H."/>
            <person name="Devos D.P."/>
            <person name="Kaster A.-K."/>
            <person name="Ovreas L."/>
            <person name="Rohde M."/>
            <person name="Galperin M.Y."/>
            <person name="Jogler C."/>
        </authorList>
    </citation>
    <scope>NUCLEOTIDE SEQUENCE [LARGE SCALE GENOMIC DNA]</scope>
    <source>
        <strain evidence="2 3">Pan189</strain>
    </source>
</reference>
<protein>
    <recommendedName>
        <fullName evidence="4">DUF1571 domain-containing protein</fullName>
    </recommendedName>
</protein>
<name>A0A517R221_9PLAN</name>
<dbReference type="RefSeq" id="WP_310820335.1">
    <property type="nucleotide sequence ID" value="NZ_CP036268.1"/>
</dbReference>
<accession>A0A517R221</accession>
<organism evidence="2 3">
    <name type="scientific">Stratiformator vulcanicus</name>
    <dbReference type="NCBI Taxonomy" id="2527980"/>
    <lineage>
        <taxon>Bacteria</taxon>
        <taxon>Pseudomonadati</taxon>
        <taxon>Planctomycetota</taxon>
        <taxon>Planctomycetia</taxon>
        <taxon>Planctomycetales</taxon>
        <taxon>Planctomycetaceae</taxon>
        <taxon>Stratiformator</taxon>
    </lineage>
</organism>
<keyword evidence="3" id="KW-1185">Reference proteome</keyword>